<organism evidence="3">
    <name type="scientific">Singulisphaera sp. Ch08</name>
    <dbReference type="NCBI Taxonomy" id="3120278"/>
    <lineage>
        <taxon>Bacteria</taxon>
        <taxon>Pseudomonadati</taxon>
        <taxon>Planctomycetota</taxon>
        <taxon>Planctomycetia</taxon>
        <taxon>Isosphaerales</taxon>
        <taxon>Isosphaeraceae</taxon>
        <taxon>Singulisphaera</taxon>
    </lineage>
</organism>
<gene>
    <name evidence="3" type="ORF">V5E97_28945</name>
</gene>
<sequence>MTTDGTRLATDPSEREVLITRVFDAPRELVFRAWTDPEHLTRWFAPTGCTTQFREFDLRPGGVFHSCVRSPEGHECWCKGVYREIAKPERIVYTVAISDANGNLVGPAEVGMDPDWPRETIVTVTFAELAGKTQLSLHQTVLESLAKRTGAHPSWLEMLDHLALDLANNVLL</sequence>
<evidence type="ECO:0000259" key="2">
    <source>
        <dbReference type="Pfam" id="PF08327"/>
    </source>
</evidence>
<reference evidence="3" key="1">
    <citation type="submission" date="2024-05" db="EMBL/GenBank/DDBJ databases">
        <title>Planctomycetes of the genus Singulisphaera possess chitinolytic capabilities.</title>
        <authorList>
            <person name="Ivanova A."/>
        </authorList>
    </citation>
    <scope>NUCLEOTIDE SEQUENCE</scope>
    <source>
        <strain evidence="3">Ch08T</strain>
    </source>
</reference>
<protein>
    <submittedName>
        <fullName evidence="3">SRPBCC domain-containing protein</fullName>
    </submittedName>
</protein>
<name>A0AAU7CAI7_9BACT</name>
<dbReference type="SUPFAM" id="SSF55961">
    <property type="entry name" value="Bet v1-like"/>
    <property type="match status" value="1"/>
</dbReference>
<dbReference type="Pfam" id="PF08327">
    <property type="entry name" value="AHSA1"/>
    <property type="match status" value="1"/>
</dbReference>
<dbReference type="InterPro" id="IPR023393">
    <property type="entry name" value="START-like_dom_sf"/>
</dbReference>
<comment type="similarity">
    <text evidence="1">Belongs to the AHA1 family.</text>
</comment>
<dbReference type="RefSeq" id="WP_406695071.1">
    <property type="nucleotide sequence ID" value="NZ_CP155447.1"/>
</dbReference>
<dbReference type="EMBL" id="CP155447">
    <property type="protein sequence ID" value="XBH02329.1"/>
    <property type="molecule type" value="Genomic_DNA"/>
</dbReference>
<dbReference type="Gene3D" id="3.30.530.20">
    <property type="match status" value="1"/>
</dbReference>
<proteinExistence type="inferred from homology"/>
<feature type="domain" description="Activator of Hsp90 ATPase homologue 1/2-like C-terminal" evidence="2">
    <location>
        <begin position="24"/>
        <end position="163"/>
    </location>
</feature>
<dbReference type="InterPro" id="IPR013538">
    <property type="entry name" value="ASHA1/2-like_C"/>
</dbReference>
<evidence type="ECO:0000256" key="1">
    <source>
        <dbReference type="ARBA" id="ARBA00006817"/>
    </source>
</evidence>
<dbReference type="AlphaFoldDB" id="A0AAU7CAI7"/>
<evidence type="ECO:0000313" key="3">
    <source>
        <dbReference type="EMBL" id="XBH02329.1"/>
    </source>
</evidence>
<accession>A0AAU7CAI7</accession>